<dbReference type="InterPro" id="IPR029058">
    <property type="entry name" value="AB_hydrolase_fold"/>
</dbReference>
<organism evidence="1 2">
    <name type="scientific">Melanomma pulvis-pyrius CBS 109.77</name>
    <dbReference type="NCBI Taxonomy" id="1314802"/>
    <lineage>
        <taxon>Eukaryota</taxon>
        <taxon>Fungi</taxon>
        <taxon>Dikarya</taxon>
        <taxon>Ascomycota</taxon>
        <taxon>Pezizomycotina</taxon>
        <taxon>Dothideomycetes</taxon>
        <taxon>Pleosporomycetidae</taxon>
        <taxon>Pleosporales</taxon>
        <taxon>Melanommataceae</taxon>
        <taxon>Melanomma</taxon>
    </lineage>
</organism>
<reference evidence="1" key="1">
    <citation type="journal article" date="2020" name="Stud. Mycol.">
        <title>101 Dothideomycetes genomes: a test case for predicting lifestyles and emergence of pathogens.</title>
        <authorList>
            <person name="Haridas S."/>
            <person name="Albert R."/>
            <person name="Binder M."/>
            <person name="Bloem J."/>
            <person name="Labutti K."/>
            <person name="Salamov A."/>
            <person name="Andreopoulos B."/>
            <person name="Baker S."/>
            <person name="Barry K."/>
            <person name="Bills G."/>
            <person name="Bluhm B."/>
            <person name="Cannon C."/>
            <person name="Castanera R."/>
            <person name="Culley D."/>
            <person name="Daum C."/>
            <person name="Ezra D."/>
            <person name="Gonzalez J."/>
            <person name="Henrissat B."/>
            <person name="Kuo A."/>
            <person name="Liang C."/>
            <person name="Lipzen A."/>
            <person name="Lutzoni F."/>
            <person name="Magnuson J."/>
            <person name="Mondo S."/>
            <person name="Nolan M."/>
            <person name="Ohm R."/>
            <person name="Pangilinan J."/>
            <person name="Park H.-J."/>
            <person name="Ramirez L."/>
            <person name="Alfaro M."/>
            <person name="Sun H."/>
            <person name="Tritt A."/>
            <person name="Yoshinaga Y."/>
            <person name="Zwiers L.-H."/>
            <person name="Turgeon B."/>
            <person name="Goodwin S."/>
            <person name="Spatafora J."/>
            <person name="Crous P."/>
            <person name="Grigoriev I."/>
        </authorList>
    </citation>
    <scope>NUCLEOTIDE SEQUENCE</scope>
    <source>
        <strain evidence="1">CBS 109.77</strain>
    </source>
</reference>
<name>A0A6A6XSM2_9PLEO</name>
<accession>A0A6A6XSM2</accession>
<evidence type="ECO:0000313" key="1">
    <source>
        <dbReference type="EMBL" id="KAF2799248.1"/>
    </source>
</evidence>
<feature type="non-terminal residue" evidence="1">
    <location>
        <position position="58"/>
    </location>
</feature>
<dbReference type="Gene3D" id="3.40.50.1820">
    <property type="entry name" value="alpha/beta hydrolase"/>
    <property type="match status" value="1"/>
</dbReference>
<feature type="non-terminal residue" evidence="1">
    <location>
        <position position="1"/>
    </location>
</feature>
<keyword evidence="2" id="KW-1185">Reference proteome</keyword>
<dbReference type="Proteomes" id="UP000799757">
    <property type="component" value="Unassembled WGS sequence"/>
</dbReference>
<dbReference type="EMBL" id="MU001768">
    <property type="protein sequence ID" value="KAF2799248.1"/>
    <property type="molecule type" value="Genomic_DNA"/>
</dbReference>
<protein>
    <submittedName>
        <fullName evidence="1">Uncharacterized protein</fullName>
    </submittedName>
</protein>
<proteinExistence type="predicted"/>
<sequence>TPLFLIHDSSGTVFNYFKLEPLGRPVYTIYNLWFQNTEKWNGGTMLFVEKYIELIKSI</sequence>
<dbReference type="AlphaFoldDB" id="A0A6A6XSM2"/>
<dbReference type="OrthoDB" id="10253869at2759"/>
<evidence type="ECO:0000313" key="2">
    <source>
        <dbReference type="Proteomes" id="UP000799757"/>
    </source>
</evidence>
<gene>
    <name evidence="1" type="ORF">K505DRAFT_194043</name>
</gene>